<accession>A0A6A7AMC3</accession>
<sequence>MSYMLHTVALSDIEDLVRYCDYPAMQKKTLNMMMFPNTGSATQEEEIMWHVSSFRGSLEKNPAAYFRKVCTNDGTPVGLALWTLDQPCLRVKRNGKQGKEEAVKVPKSLDTCAWREISQKLISERRRVIKDLENVWRSAFGLNVLSVSPAHQRRGCGSMLLAWGCEQADHYGRISFVMASPAAVGLYERFGYKTVGQVVTTHGTFRSMLRDPKSIEC</sequence>
<name>A0A6A7AMC3_9PLEO</name>
<dbReference type="PROSITE" id="PS51186">
    <property type="entry name" value="GNAT"/>
    <property type="match status" value="1"/>
</dbReference>
<keyword evidence="3" id="KW-1185">Reference proteome</keyword>
<dbReference type="PANTHER" id="PTHR42791">
    <property type="entry name" value="GNAT FAMILY ACETYLTRANSFERASE"/>
    <property type="match status" value="1"/>
</dbReference>
<evidence type="ECO:0000313" key="2">
    <source>
        <dbReference type="EMBL" id="KAF2844163.1"/>
    </source>
</evidence>
<dbReference type="OrthoDB" id="2115692at2759"/>
<dbReference type="SUPFAM" id="SSF55729">
    <property type="entry name" value="Acyl-CoA N-acyltransferases (Nat)"/>
    <property type="match status" value="1"/>
</dbReference>
<dbReference type="InterPro" id="IPR052523">
    <property type="entry name" value="Trichothecene_AcTrans"/>
</dbReference>
<dbReference type="AlphaFoldDB" id="A0A6A7AMC3"/>
<reference evidence="2" key="1">
    <citation type="submission" date="2020-01" db="EMBL/GenBank/DDBJ databases">
        <authorList>
            <consortium name="DOE Joint Genome Institute"/>
            <person name="Haridas S."/>
            <person name="Albert R."/>
            <person name="Binder M."/>
            <person name="Bloem J."/>
            <person name="Labutti K."/>
            <person name="Salamov A."/>
            <person name="Andreopoulos B."/>
            <person name="Baker S.E."/>
            <person name="Barry K."/>
            <person name="Bills G."/>
            <person name="Bluhm B.H."/>
            <person name="Cannon C."/>
            <person name="Castanera R."/>
            <person name="Culley D.E."/>
            <person name="Daum C."/>
            <person name="Ezra D."/>
            <person name="Gonzalez J.B."/>
            <person name="Henrissat B."/>
            <person name="Kuo A."/>
            <person name="Liang C."/>
            <person name="Lipzen A."/>
            <person name="Lutzoni F."/>
            <person name="Magnuson J."/>
            <person name="Mondo S."/>
            <person name="Nolan M."/>
            <person name="Ohm R."/>
            <person name="Pangilinan J."/>
            <person name="Park H.-J."/>
            <person name="Ramirez L."/>
            <person name="Alfaro M."/>
            <person name="Sun H."/>
            <person name="Tritt A."/>
            <person name="Yoshinaga Y."/>
            <person name="Zwiers L.-H."/>
            <person name="Turgeon B.G."/>
            <person name="Goodwin S.B."/>
            <person name="Spatafora J.W."/>
            <person name="Crous P.W."/>
            <person name="Grigoriev I.V."/>
        </authorList>
    </citation>
    <scope>NUCLEOTIDE SEQUENCE</scope>
    <source>
        <strain evidence="2">IPT5</strain>
    </source>
</reference>
<dbReference type="Proteomes" id="UP000799423">
    <property type="component" value="Unassembled WGS sequence"/>
</dbReference>
<feature type="domain" description="N-acetyltransferase" evidence="1">
    <location>
        <begin position="145"/>
        <end position="216"/>
    </location>
</feature>
<proteinExistence type="predicted"/>
<gene>
    <name evidence="2" type="ORF">T440DRAFT_527121</name>
</gene>
<protein>
    <recommendedName>
        <fullName evidence="1">N-acetyltransferase domain-containing protein</fullName>
    </recommendedName>
</protein>
<dbReference type="CDD" id="cd04301">
    <property type="entry name" value="NAT_SF"/>
    <property type="match status" value="1"/>
</dbReference>
<dbReference type="EMBL" id="MU006409">
    <property type="protein sequence ID" value="KAF2844163.1"/>
    <property type="molecule type" value="Genomic_DNA"/>
</dbReference>
<organism evidence="2 3">
    <name type="scientific">Plenodomus tracheiphilus IPT5</name>
    <dbReference type="NCBI Taxonomy" id="1408161"/>
    <lineage>
        <taxon>Eukaryota</taxon>
        <taxon>Fungi</taxon>
        <taxon>Dikarya</taxon>
        <taxon>Ascomycota</taxon>
        <taxon>Pezizomycotina</taxon>
        <taxon>Dothideomycetes</taxon>
        <taxon>Pleosporomycetidae</taxon>
        <taxon>Pleosporales</taxon>
        <taxon>Pleosporineae</taxon>
        <taxon>Leptosphaeriaceae</taxon>
        <taxon>Plenodomus</taxon>
    </lineage>
</organism>
<dbReference type="Gene3D" id="3.40.630.30">
    <property type="match status" value="1"/>
</dbReference>
<dbReference type="InterPro" id="IPR000182">
    <property type="entry name" value="GNAT_dom"/>
</dbReference>
<dbReference type="PANTHER" id="PTHR42791:SF2">
    <property type="entry name" value="N-ACETYLTRANSFERASE DOMAIN-CONTAINING PROTEIN"/>
    <property type="match status" value="1"/>
</dbReference>
<dbReference type="GO" id="GO:0016747">
    <property type="term" value="F:acyltransferase activity, transferring groups other than amino-acyl groups"/>
    <property type="evidence" value="ECO:0007669"/>
    <property type="project" value="InterPro"/>
</dbReference>
<dbReference type="InterPro" id="IPR016181">
    <property type="entry name" value="Acyl_CoA_acyltransferase"/>
</dbReference>
<evidence type="ECO:0000313" key="3">
    <source>
        <dbReference type="Proteomes" id="UP000799423"/>
    </source>
</evidence>
<dbReference type="Pfam" id="PF13508">
    <property type="entry name" value="Acetyltransf_7"/>
    <property type="match status" value="1"/>
</dbReference>
<evidence type="ECO:0000259" key="1">
    <source>
        <dbReference type="PROSITE" id="PS51186"/>
    </source>
</evidence>